<evidence type="ECO:0000313" key="2">
    <source>
        <dbReference type="Proteomes" id="UP000194309"/>
    </source>
</evidence>
<proteinExistence type="predicted"/>
<name>A0A1X9SUH4_9BACT</name>
<dbReference type="EMBL" id="CP018788">
    <property type="protein sequence ID" value="ARQ99842.1"/>
    <property type="molecule type" value="Genomic_DNA"/>
</dbReference>
<keyword evidence="2" id="KW-1185">Reference proteome</keyword>
<gene>
    <name evidence="1" type="ORF">CIGN_1607</name>
</gene>
<dbReference type="KEGG" id="cdev:CIGN_1607"/>
<reference evidence="1 2" key="1">
    <citation type="journal article" date="2017" name="Genome Biol. Evol.">
        <title>Comparative Genomic Analysis Identifies a Campylobacter Clade Deficient in Selenium Metabolism.</title>
        <authorList>
            <person name="Miller W.G."/>
            <person name="Yee E."/>
            <person name="Lopes B.S."/>
            <person name="Chapman M.H."/>
            <person name="Huynh S."/>
            <person name="Bono J.L."/>
            <person name="Parker C.T."/>
            <person name="Strachan N.J.C."/>
            <person name="Forbes K.J."/>
        </authorList>
    </citation>
    <scope>NUCLEOTIDE SEQUENCE [LARGE SCALE GENOMIC DNA]</scope>
    <source>
        <strain evidence="1 2">NCTC 13003</strain>
    </source>
</reference>
<dbReference type="STRING" id="1660064.CIGN_1607"/>
<sequence length="224" mass="26211">MSINMTEIIKTLQGKRQIFCSEADFQLEMALVIKEMYTNAKVRLEYVPTFDDKMHIDILVFISNKWIPIELKYKTKNSKKEEMIDKITQEVFNLKNQGAKDIGCYLYLKDIMRIESIKEQKIEIIKGQEKNNFKEGYAVFLTNDKTYLESPQNNDCVYKDFSLQHGITKHGELKWAEHTGAGTKKGIEDPIILKGSYTMEWKNFSNVNEERSDGTFYYLVTKII</sequence>
<accession>A0A381DBJ0</accession>
<evidence type="ECO:0000313" key="1">
    <source>
        <dbReference type="EMBL" id="ARQ99842.1"/>
    </source>
</evidence>
<dbReference type="AlphaFoldDB" id="A0A1X9SUH4"/>
<protein>
    <submittedName>
        <fullName evidence="1">Uncharacterized protein</fullName>
    </submittedName>
</protein>
<dbReference type="OrthoDB" id="2817390at2"/>
<organism evidence="1 2">
    <name type="scientific">Campylobacter devanensis</name>
    <dbReference type="NCBI Taxonomy" id="3161138"/>
    <lineage>
        <taxon>Bacteria</taxon>
        <taxon>Pseudomonadati</taxon>
        <taxon>Campylobacterota</taxon>
        <taxon>Epsilonproteobacteria</taxon>
        <taxon>Campylobacterales</taxon>
        <taxon>Campylobacteraceae</taxon>
        <taxon>Campylobacter</taxon>
    </lineage>
</organism>
<accession>A0A1X9SUH4</accession>
<dbReference type="Proteomes" id="UP000194309">
    <property type="component" value="Chromosome"/>
</dbReference>